<sequence>MSFLNQLKSQATALQSERVQNDAELGEKMAQTEDACRRVLAYLQEAARQLSVIEPPAPTLSLDGKVPFPPMKLRDFRVDARRKKLRDKEVFDYIGMGWQVVPQAGKVVPGTVSVNFLPDLQRVESRLVMSGIRYDRKEIRHPEKNVLQEVRFTYEPATRGSVTVTAEHDKAMLVFRLANTAGFEVVSAPWPAAKVTTEVLDELAKRICSQPSRFV</sequence>
<gene>
    <name evidence="1" type="ORF">H8R02_10250</name>
</gene>
<keyword evidence="2" id="KW-1185">Reference proteome</keyword>
<proteinExistence type="predicted"/>
<evidence type="ECO:0000313" key="1">
    <source>
        <dbReference type="EMBL" id="MBC5764832.1"/>
    </source>
</evidence>
<dbReference type="RefSeq" id="WP_187081302.1">
    <property type="nucleotide sequence ID" value="NZ_JACORU010000003.1"/>
</dbReference>
<evidence type="ECO:0000313" key="2">
    <source>
        <dbReference type="Proteomes" id="UP000596827"/>
    </source>
</evidence>
<dbReference type="EMBL" id="JACORU010000003">
    <property type="protein sequence ID" value="MBC5764832.1"/>
    <property type="molecule type" value="Genomic_DNA"/>
</dbReference>
<protein>
    <submittedName>
        <fullName evidence="1">Uncharacterized protein</fullName>
    </submittedName>
</protein>
<dbReference type="Proteomes" id="UP000596827">
    <property type="component" value="Unassembled WGS sequence"/>
</dbReference>
<reference evidence="1" key="1">
    <citation type="submission" date="2020-08" db="EMBL/GenBank/DDBJ databases">
        <title>Ramlibacter sp. GTP1 16S ribosomal RNA gene genome sequencing and assembly.</title>
        <authorList>
            <person name="Kang M."/>
        </authorList>
    </citation>
    <scope>NUCLEOTIDE SEQUENCE</scope>
    <source>
        <strain evidence="1">GTP1</strain>
    </source>
</reference>
<organism evidence="1 2">
    <name type="scientific">Ramlibacter albus</name>
    <dbReference type="NCBI Taxonomy" id="2079448"/>
    <lineage>
        <taxon>Bacteria</taxon>
        <taxon>Pseudomonadati</taxon>
        <taxon>Pseudomonadota</taxon>
        <taxon>Betaproteobacteria</taxon>
        <taxon>Burkholderiales</taxon>
        <taxon>Comamonadaceae</taxon>
        <taxon>Ramlibacter</taxon>
    </lineage>
</organism>
<dbReference type="AlphaFoldDB" id="A0A923M5X9"/>
<accession>A0A923M5X9</accession>
<comment type="caution">
    <text evidence="1">The sequence shown here is derived from an EMBL/GenBank/DDBJ whole genome shotgun (WGS) entry which is preliminary data.</text>
</comment>
<name>A0A923M5X9_9BURK</name>